<dbReference type="Pfam" id="PF00078">
    <property type="entry name" value="RVT_1"/>
    <property type="match status" value="1"/>
</dbReference>
<keyword evidence="3" id="KW-1185">Reference proteome</keyword>
<gene>
    <name evidence="2" type="ORF">ACZ87_00287</name>
</gene>
<dbReference type="InterPro" id="IPR000477">
    <property type="entry name" value="RT_dom"/>
</dbReference>
<dbReference type="GO" id="GO:0003964">
    <property type="term" value="F:RNA-directed DNA polymerase activity"/>
    <property type="evidence" value="ECO:0007669"/>
    <property type="project" value="UniProtKB-KW"/>
</dbReference>
<dbReference type="PROSITE" id="PS50878">
    <property type="entry name" value="RT_POL"/>
    <property type="match status" value="1"/>
</dbReference>
<accession>A0A328TRF7</accession>
<keyword evidence="2" id="KW-0548">Nucleotidyltransferase</keyword>
<dbReference type="AlphaFoldDB" id="A0A328TRF7"/>
<comment type="caution">
    <text evidence="2">The sequence shown here is derived from an EMBL/GenBank/DDBJ whole genome shotgun (WGS) entry which is preliminary data.</text>
</comment>
<organism evidence="2 3">
    <name type="scientific">Candidatus Erwinia dacicola</name>
    <dbReference type="NCBI Taxonomy" id="252393"/>
    <lineage>
        <taxon>Bacteria</taxon>
        <taxon>Pseudomonadati</taxon>
        <taxon>Pseudomonadota</taxon>
        <taxon>Gammaproteobacteria</taxon>
        <taxon>Enterobacterales</taxon>
        <taxon>Erwiniaceae</taxon>
        <taxon>Erwinia</taxon>
    </lineage>
</organism>
<dbReference type="EMBL" id="LJAM02000009">
    <property type="protein sequence ID" value="RAP72870.1"/>
    <property type="molecule type" value="Genomic_DNA"/>
</dbReference>
<feature type="domain" description="Reverse transcriptase" evidence="1">
    <location>
        <begin position="1"/>
        <end position="190"/>
    </location>
</feature>
<evidence type="ECO:0000313" key="2">
    <source>
        <dbReference type="EMBL" id="RAP72870.1"/>
    </source>
</evidence>
<keyword evidence="2" id="KW-0695">RNA-directed DNA polymerase</keyword>
<evidence type="ECO:0000313" key="3">
    <source>
        <dbReference type="Proteomes" id="UP000244334"/>
    </source>
</evidence>
<reference evidence="2" key="1">
    <citation type="submission" date="2018-04" db="EMBL/GenBank/DDBJ databases">
        <title>Genomes of the Obligate Erwinia dacicola and Facultative Enterobacter sp. OLF Endosymbionts of the Olive Fruit fly, Bactrocera oleae.</title>
        <authorList>
            <person name="Estes A.M."/>
            <person name="Hearn D.J."/>
            <person name="Agarwal S."/>
            <person name="Pierson E.A."/>
            <person name="Dunning-Hotopp J.C."/>
        </authorList>
    </citation>
    <scope>NUCLEOTIDE SEQUENCE [LARGE SCALE GENOMIC DNA]</scope>
    <source>
        <strain evidence="2">Oroville</strain>
    </source>
</reference>
<dbReference type="Proteomes" id="UP000244334">
    <property type="component" value="Unassembled WGS sequence"/>
</dbReference>
<dbReference type="SUPFAM" id="SSF56672">
    <property type="entry name" value="DNA/RNA polymerases"/>
    <property type="match status" value="1"/>
</dbReference>
<protein>
    <submittedName>
        <fullName evidence="2">Reverse transcriptase family protein</fullName>
    </submittedName>
</protein>
<keyword evidence="2" id="KW-0808">Transferase</keyword>
<dbReference type="InterPro" id="IPR043502">
    <property type="entry name" value="DNA/RNA_pol_sf"/>
</dbReference>
<dbReference type="InterPro" id="IPR043128">
    <property type="entry name" value="Rev_trsase/Diguanyl_cyclase"/>
</dbReference>
<evidence type="ECO:0000259" key="1">
    <source>
        <dbReference type="PROSITE" id="PS50878"/>
    </source>
</evidence>
<proteinExistence type="predicted"/>
<sequence>MFGKKLHQIIRKKWKAPNYYYHLRNGGHVTAAKIHLGNDYFSLIDISNFFESTSQSRVTRELKTIIPYEQAREIAKISTVRVPNSKEKKFSIPYGYPQSPILASLCLHNSYAGGILDAINKSGDVIVSVYMDDIIFSSKTLEAINQAFDLFSNALVKSRYKVNTAKTQRPSKLLSVFNLELSSNYLKVSSVRMVQFIKAYIESDNHFEQEGIAAYVHSVNPDQANRHFP</sequence>
<dbReference type="Gene3D" id="3.30.70.270">
    <property type="match status" value="1"/>
</dbReference>
<name>A0A328TRF7_9GAMM</name>